<evidence type="ECO:0000256" key="3">
    <source>
        <dbReference type="ARBA" id="ARBA00022741"/>
    </source>
</evidence>
<keyword evidence="3" id="KW-0547">Nucleotide-binding</keyword>
<dbReference type="GO" id="GO:0005524">
    <property type="term" value="F:ATP binding"/>
    <property type="evidence" value="ECO:0007669"/>
    <property type="project" value="UniProtKB-KW"/>
</dbReference>
<evidence type="ECO:0000256" key="5">
    <source>
        <dbReference type="ARBA" id="ARBA00022840"/>
    </source>
</evidence>
<name>A0A7S3ST88_EMIHU</name>
<dbReference type="Gene3D" id="3.30.200.20">
    <property type="entry name" value="Phosphorylase Kinase, domain 1"/>
    <property type="match status" value="1"/>
</dbReference>
<evidence type="ECO:0000259" key="6">
    <source>
        <dbReference type="Pfam" id="PF01636"/>
    </source>
</evidence>
<keyword evidence="2" id="KW-0808">Transferase</keyword>
<dbReference type="GO" id="GO:0016301">
    <property type="term" value="F:kinase activity"/>
    <property type="evidence" value="ECO:0007669"/>
    <property type="project" value="UniProtKB-KW"/>
</dbReference>
<dbReference type="PANTHER" id="PTHR34273:SF2">
    <property type="entry name" value="METHYLTHIORIBOSE KINASE"/>
    <property type="match status" value="1"/>
</dbReference>
<dbReference type="Gene3D" id="3.90.1200.10">
    <property type="match status" value="1"/>
</dbReference>
<reference evidence="7" key="1">
    <citation type="submission" date="2021-01" db="EMBL/GenBank/DDBJ databases">
        <authorList>
            <person name="Corre E."/>
            <person name="Pelletier E."/>
            <person name="Niang G."/>
            <person name="Scheremetjew M."/>
            <person name="Finn R."/>
            <person name="Kale V."/>
            <person name="Holt S."/>
            <person name="Cochrane G."/>
            <person name="Meng A."/>
            <person name="Brown T."/>
            <person name="Cohen L."/>
        </authorList>
    </citation>
    <scope>NUCLEOTIDE SEQUENCE</scope>
    <source>
        <strain evidence="7">379</strain>
    </source>
</reference>
<evidence type="ECO:0000256" key="1">
    <source>
        <dbReference type="ARBA" id="ARBA00010165"/>
    </source>
</evidence>
<dbReference type="InterPro" id="IPR002575">
    <property type="entry name" value="Aminoglycoside_PTrfase"/>
</dbReference>
<sequence>MHASAAASDSFARRCMHASAAALYVARCACDGEAWADGFAPEGASRLLLRALSPDHLLALPRCVASCLLTALVPSVAAVEIADGNVNYSFRVYRRGCRSLFLKRATGYLKWQPSMALEAERMRREVQYYRDVAQLLGEADADALLPRLLHFDERRMVVVIAFLEDHSLLIERCFASEDGVPGDAAAALGRYLGTVHGRTLERPGREAQTAERAVAYWNHALRAVQLEHVFTVCFEASERGRVLAKDAAFMSEVSELKALYLGYSLRPGDVRALCHGDLHAGSVMVSKDGGSVKVIDPEFAVWCAPGLDVGSLLFALVCGFIFRLETCRATGSRAVGTATYPLTSLREAIARVWEAYSAALTAEGVDENAVERIGEDAVGFAMLEAIRTSLGFAGARDPGRRLTDPKALERYQESVVRLARRCMLGRRADRAFSANVQDGGSVFGIDLLLAELDRAQRAIFSNTKQTP</sequence>
<dbReference type="Pfam" id="PF01636">
    <property type="entry name" value="APH"/>
    <property type="match status" value="1"/>
</dbReference>
<feature type="domain" description="Aminoglycoside phosphotransferase" evidence="6">
    <location>
        <begin position="81"/>
        <end position="315"/>
    </location>
</feature>
<dbReference type="PANTHER" id="PTHR34273">
    <property type="entry name" value="METHYLTHIORIBOSE KINASE"/>
    <property type="match status" value="1"/>
</dbReference>
<dbReference type="SUPFAM" id="SSF56112">
    <property type="entry name" value="Protein kinase-like (PK-like)"/>
    <property type="match status" value="1"/>
</dbReference>
<evidence type="ECO:0000313" key="7">
    <source>
        <dbReference type="EMBL" id="CAE0562991.1"/>
    </source>
</evidence>
<dbReference type="EMBL" id="HBIR01033053">
    <property type="protein sequence ID" value="CAE0562991.1"/>
    <property type="molecule type" value="Transcribed_RNA"/>
</dbReference>
<accession>A0A7S3ST88</accession>
<protein>
    <recommendedName>
        <fullName evidence="6">Aminoglycoside phosphotransferase domain-containing protein</fullName>
    </recommendedName>
</protein>
<proteinExistence type="inferred from homology"/>
<evidence type="ECO:0000256" key="2">
    <source>
        <dbReference type="ARBA" id="ARBA00022679"/>
    </source>
</evidence>
<dbReference type="InterPro" id="IPR011009">
    <property type="entry name" value="Kinase-like_dom_sf"/>
</dbReference>
<evidence type="ECO:0000256" key="4">
    <source>
        <dbReference type="ARBA" id="ARBA00022777"/>
    </source>
</evidence>
<gene>
    <name evidence="7" type="ORF">EHUX00137_LOCUS25718</name>
</gene>
<keyword evidence="5" id="KW-0067">ATP-binding</keyword>
<organism evidence="7">
    <name type="scientific">Emiliania huxleyi</name>
    <name type="common">Coccolithophore</name>
    <name type="synonym">Pontosphaera huxleyi</name>
    <dbReference type="NCBI Taxonomy" id="2903"/>
    <lineage>
        <taxon>Eukaryota</taxon>
        <taxon>Haptista</taxon>
        <taxon>Haptophyta</taxon>
        <taxon>Prymnesiophyceae</taxon>
        <taxon>Isochrysidales</taxon>
        <taxon>Noelaerhabdaceae</taxon>
        <taxon>Emiliania</taxon>
    </lineage>
</organism>
<dbReference type="AlphaFoldDB" id="A0A7S3ST88"/>
<comment type="similarity">
    <text evidence="1">Belongs to the methylthioribose kinase family.</text>
</comment>
<keyword evidence="4" id="KW-0418">Kinase</keyword>